<dbReference type="STRING" id="48256.CLHUN_40430"/>
<keyword evidence="3" id="KW-1185">Reference proteome</keyword>
<dbReference type="RefSeq" id="WP_080066499.1">
    <property type="nucleotide sequence ID" value="NZ_MZGX01000034.1"/>
</dbReference>
<dbReference type="InterPro" id="IPR025699">
    <property type="entry name" value="ABC2_memb-like"/>
</dbReference>
<feature type="transmembrane region" description="Helical" evidence="1">
    <location>
        <begin position="190"/>
        <end position="209"/>
    </location>
</feature>
<keyword evidence="1" id="KW-0472">Membrane</keyword>
<name>A0A1V4SF45_RUMHU</name>
<reference evidence="2 3" key="1">
    <citation type="submission" date="2017-03" db="EMBL/GenBank/DDBJ databases">
        <title>Genome sequence of Clostridium hungatei DSM 14427.</title>
        <authorList>
            <person name="Poehlein A."/>
            <person name="Daniel R."/>
        </authorList>
    </citation>
    <scope>NUCLEOTIDE SEQUENCE [LARGE SCALE GENOMIC DNA]</scope>
    <source>
        <strain evidence="2 3">DSM 14427</strain>
    </source>
</reference>
<gene>
    <name evidence="2" type="ORF">CLHUN_40430</name>
</gene>
<feature type="transmembrane region" description="Helical" evidence="1">
    <location>
        <begin position="82"/>
        <end position="108"/>
    </location>
</feature>
<dbReference type="AlphaFoldDB" id="A0A1V4SF45"/>
<dbReference type="OrthoDB" id="1696644at2"/>
<evidence type="ECO:0008006" key="4">
    <source>
        <dbReference type="Google" id="ProtNLM"/>
    </source>
</evidence>
<evidence type="ECO:0000313" key="3">
    <source>
        <dbReference type="Proteomes" id="UP000191554"/>
    </source>
</evidence>
<sequence>MNNVLKMLRLDISLIKPYSKSLLVVFIAPLIIIYSTQDIVSGFIFCMSIMAMTSNYTFSIAEKNDLNRLYGLLPVSKKDIVAGRYLFSALAGLIAVIFGSVMDITFFFLAKRSFEMEEVIVSVSAGLTMYMLFTAVQLPAFFKFGAIKGRFISFIPFLGIFLVGIMAKGLKPETMEKLSSIAVLNNTTALFVSSILLDIVLYGISMGIAQRIYDRMEF</sequence>
<dbReference type="EMBL" id="MZGX01000034">
    <property type="protein sequence ID" value="OPX42136.1"/>
    <property type="molecule type" value="Genomic_DNA"/>
</dbReference>
<feature type="transmembrane region" description="Helical" evidence="1">
    <location>
        <begin position="21"/>
        <end position="36"/>
    </location>
</feature>
<protein>
    <recommendedName>
        <fullName evidence="4">ABC-2 family transporter protein</fullName>
    </recommendedName>
</protein>
<keyword evidence="1" id="KW-1133">Transmembrane helix</keyword>
<evidence type="ECO:0000256" key="1">
    <source>
        <dbReference type="SAM" id="Phobius"/>
    </source>
</evidence>
<evidence type="ECO:0000313" key="2">
    <source>
        <dbReference type="EMBL" id="OPX42136.1"/>
    </source>
</evidence>
<accession>A0A1V4SF45</accession>
<proteinExistence type="predicted"/>
<organism evidence="2 3">
    <name type="scientific">Ruminiclostridium hungatei</name>
    <name type="common">Clostridium hungatei</name>
    <dbReference type="NCBI Taxonomy" id="48256"/>
    <lineage>
        <taxon>Bacteria</taxon>
        <taxon>Bacillati</taxon>
        <taxon>Bacillota</taxon>
        <taxon>Clostridia</taxon>
        <taxon>Eubacteriales</taxon>
        <taxon>Oscillospiraceae</taxon>
        <taxon>Ruminiclostridium</taxon>
    </lineage>
</organism>
<dbReference type="PANTHER" id="PTHR41309:SF2">
    <property type="entry name" value="MEMBRANE PROTEIN"/>
    <property type="match status" value="1"/>
</dbReference>
<dbReference type="Pfam" id="PF13346">
    <property type="entry name" value="ABC2_membrane_5"/>
    <property type="match status" value="1"/>
</dbReference>
<dbReference type="Proteomes" id="UP000191554">
    <property type="component" value="Unassembled WGS sequence"/>
</dbReference>
<dbReference type="PANTHER" id="PTHR41309">
    <property type="entry name" value="MEMBRANE PROTEIN-RELATED"/>
    <property type="match status" value="1"/>
</dbReference>
<feature type="transmembrane region" description="Helical" evidence="1">
    <location>
        <begin position="42"/>
        <end position="61"/>
    </location>
</feature>
<feature type="transmembrane region" description="Helical" evidence="1">
    <location>
        <begin position="151"/>
        <end position="170"/>
    </location>
</feature>
<comment type="caution">
    <text evidence="2">The sequence shown here is derived from an EMBL/GenBank/DDBJ whole genome shotgun (WGS) entry which is preliminary data.</text>
</comment>
<keyword evidence="1" id="KW-0812">Transmembrane</keyword>
<feature type="transmembrane region" description="Helical" evidence="1">
    <location>
        <begin position="120"/>
        <end position="142"/>
    </location>
</feature>